<dbReference type="EMBL" id="JAIWOZ010000003">
    <property type="protein sequence ID" value="KAH6607351.1"/>
    <property type="molecule type" value="Genomic_DNA"/>
</dbReference>
<feature type="region of interest" description="Disordered" evidence="1">
    <location>
        <begin position="217"/>
        <end position="242"/>
    </location>
</feature>
<dbReference type="AlphaFoldDB" id="A0A9P8QLG9"/>
<organism evidence="2 3">
    <name type="scientific">Trichoderma cornu-damae</name>
    <dbReference type="NCBI Taxonomy" id="654480"/>
    <lineage>
        <taxon>Eukaryota</taxon>
        <taxon>Fungi</taxon>
        <taxon>Dikarya</taxon>
        <taxon>Ascomycota</taxon>
        <taxon>Pezizomycotina</taxon>
        <taxon>Sordariomycetes</taxon>
        <taxon>Hypocreomycetidae</taxon>
        <taxon>Hypocreales</taxon>
        <taxon>Hypocreaceae</taxon>
        <taxon>Trichoderma</taxon>
    </lineage>
</organism>
<dbReference type="OrthoDB" id="5343483at2759"/>
<dbReference type="Proteomes" id="UP000827724">
    <property type="component" value="Unassembled WGS sequence"/>
</dbReference>
<keyword evidence="3" id="KW-1185">Reference proteome</keyword>
<proteinExistence type="predicted"/>
<name>A0A9P8QLG9_9HYPO</name>
<evidence type="ECO:0000313" key="2">
    <source>
        <dbReference type="EMBL" id="KAH6607351.1"/>
    </source>
</evidence>
<accession>A0A9P8QLG9</accession>
<reference evidence="2" key="1">
    <citation type="submission" date="2021-08" db="EMBL/GenBank/DDBJ databases">
        <title>Chromosome-Level Trichoderma cornu-damae using Hi-C Data.</title>
        <authorList>
            <person name="Kim C.S."/>
        </authorList>
    </citation>
    <scope>NUCLEOTIDE SEQUENCE</scope>
    <source>
        <strain evidence="2">KA19-0412C</strain>
    </source>
</reference>
<evidence type="ECO:0000313" key="3">
    <source>
        <dbReference type="Proteomes" id="UP000827724"/>
    </source>
</evidence>
<comment type="caution">
    <text evidence="2">The sequence shown here is derived from an EMBL/GenBank/DDBJ whole genome shotgun (WGS) entry which is preliminary data.</text>
</comment>
<evidence type="ECO:0000256" key="1">
    <source>
        <dbReference type="SAM" id="MobiDB-lite"/>
    </source>
</evidence>
<sequence>MLLQRASPRARDGGGNLYLNGAAVKSLYCVSLYLRRASSESAEPRRPIAAFIDRGHIESLRRESLGCLLCKHYYYNPPLSRLYSKKWKKFNPPDPRYDPYIVALLISLAQQKRRYLQEINSNEEALMGMIPSHALSTFYSKGKCKEKSEEAFLGWMYLYTARIPSSLLDMLDHPHVPPAAPPAFSVQVTTISYRPLATLRARLLALLLPETPTAPAQLAGQKRKFDGQGVQQPSSRGVPPFR</sequence>
<protein>
    <submittedName>
        <fullName evidence="2">Uncharacterized protein</fullName>
    </submittedName>
</protein>
<gene>
    <name evidence="2" type="ORF">Trco_003664</name>
</gene>